<dbReference type="Proteomes" id="UP000236333">
    <property type="component" value="Unassembled WGS sequence"/>
</dbReference>
<proteinExistence type="predicted"/>
<feature type="region of interest" description="Disordered" evidence="1">
    <location>
        <begin position="1"/>
        <end position="24"/>
    </location>
</feature>
<reference evidence="2 3" key="1">
    <citation type="journal article" date="2017" name="Mol. Biol. Evol.">
        <title>The 4-celled Tetrabaena socialis nuclear genome reveals the essential components for genetic control of cell number at the origin of multicellularity in the volvocine lineage.</title>
        <authorList>
            <person name="Featherston J."/>
            <person name="Arakaki Y."/>
            <person name="Hanschen E.R."/>
            <person name="Ferris P.J."/>
            <person name="Michod R.E."/>
            <person name="Olson B.J.S.C."/>
            <person name="Nozaki H."/>
            <person name="Durand P.M."/>
        </authorList>
    </citation>
    <scope>NUCLEOTIDE SEQUENCE [LARGE SCALE GENOMIC DNA]</scope>
    <source>
        <strain evidence="2 3">NIES-571</strain>
    </source>
</reference>
<accession>A0A2J7ZIY3</accession>
<keyword evidence="3" id="KW-1185">Reference proteome</keyword>
<name>A0A2J7ZIY3_9CHLO</name>
<sequence>MPSPRGIATAASASSGSSPVAGSPSNLDLLVVGPGVLGSVLAKDWLSSVPGSSATGLTNTERSHERVGVAAGAAGGRGRGKMVENSATRAALGGWAPKYESFAAFMAAGGKDLYNSSGVAW</sequence>
<evidence type="ECO:0000256" key="1">
    <source>
        <dbReference type="SAM" id="MobiDB-lite"/>
    </source>
</evidence>
<dbReference type="AlphaFoldDB" id="A0A2J7ZIY3"/>
<gene>
    <name evidence="2" type="ORF">TSOC_013981</name>
</gene>
<evidence type="ECO:0000313" key="3">
    <source>
        <dbReference type="Proteomes" id="UP000236333"/>
    </source>
</evidence>
<dbReference type="OrthoDB" id="674948at2759"/>
<feature type="compositionally biased region" description="Low complexity" evidence="1">
    <location>
        <begin position="10"/>
        <end position="24"/>
    </location>
</feature>
<evidence type="ECO:0000313" key="2">
    <source>
        <dbReference type="EMBL" id="PNH00210.1"/>
    </source>
</evidence>
<comment type="caution">
    <text evidence="2">The sequence shown here is derived from an EMBL/GenBank/DDBJ whole genome shotgun (WGS) entry which is preliminary data.</text>
</comment>
<protein>
    <submittedName>
        <fullName evidence="2">Uncharacterized protein</fullName>
    </submittedName>
</protein>
<dbReference type="EMBL" id="PGGS01001606">
    <property type="protein sequence ID" value="PNH00210.1"/>
    <property type="molecule type" value="Genomic_DNA"/>
</dbReference>
<organism evidence="2 3">
    <name type="scientific">Tetrabaena socialis</name>
    <dbReference type="NCBI Taxonomy" id="47790"/>
    <lineage>
        <taxon>Eukaryota</taxon>
        <taxon>Viridiplantae</taxon>
        <taxon>Chlorophyta</taxon>
        <taxon>core chlorophytes</taxon>
        <taxon>Chlorophyceae</taxon>
        <taxon>CS clade</taxon>
        <taxon>Chlamydomonadales</taxon>
        <taxon>Tetrabaenaceae</taxon>
        <taxon>Tetrabaena</taxon>
    </lineage>
</organism>